<evidence type="ECO:0000256" key="1">
    <source>
        <dbReference type="SAM" id="SignalP"/>
    </source>
</evidence>
<proteinExistence type="predicted"/>
<keyword evidence="1" id="KW-0732">Signal</keyword>
<dbReference type="Gene3D" id="3.30.70.100">
    <property type="match status" value="1"/>
</dbReference>
<dbReference type="SUPFAM" id="SSF55008">
    <property type="entry name" value="HMA, heavy metal-associated domain"/>
    <property type="match status" value="1"/>
</dbReference>
<dbReference type="RefSeq" id="WP_317489932.1">
    <property type="nucleotide sequence ID" value="NZ_CP136051.1"/>
</dbReference>
<evidence type="ECO:0000259" key="2">
    <source>
        <dbReference type="PROSITE" id="PS50846"/>
    </source>
</evidence>
<keyword evidence="4" id="KW-1185">Reference proteome</keyword>
<accession>A0ABZ0IR90</accession>
<sequence length="163" mass="18026">MKRLGIIALLTIFSLSGAMAQLIKVDQEVFGMDCAPCAYGLERGLKKMDGLESVKVSLNDGKAYLKLTSDNELTLQKIQKEVKNNGFSARNAEVTLNGELLKEGNEWTIKVNGETFKVSDDTTSDILSKLNPGNIRARGWVKDEEDGELSSKWAIRIMEVLKS</sequence>
<organism evidence="3 4">
    <name type="scientific">Imperialibacter roseus</name>
    <dbReference type="NCBI Taxonomy" id="1324217"/>
    <lineage>
        <taxon>Bacteria</taxon>
        <taxon>Pseudomonadati</taxon>
        <taxon>Bacteroidota</taxon>
        <taxon>Cytophagia</taxon>
        <taxon>Cytophagales</taxon>
        <taxon>Flammeovirgaceae</taxon>
        <taxon>Imperialibacter</taxon>
    </lineage>
</organism>
<evidence type="ECO:0000313" key="3">
    <source>
        <dbReference type="EMBL" id="WOK07246.1"/>
    </source>
</evidence>
<dbReference type="Pfam" id="PF00403">
    <property type="entry name" value="HMA"/>
    <property type="match status" value="1"/>
</dbReference>
<protein>
    <submittedName>
        <fullName evidence="3">Heavy metal-associated domain-containing protein</fullName>
    </submittedName>
</protein>
<name>A0ABZ0IR90_9BACT</name>
<feature type="domain" description="HMA" evidence="2">
    <location>
        <begin position="23"/>
        <end position="90"/>
    </location>
</feature>
<dbReference type="EMBL" id="CP136051">
    <property type="protein sequence ID" value="WOK07246.1"/>
    <property type="molecule type" value="Genomic_DNA"/>
</dbReference>
<dbReference type="Proteomes" id="UP001302349">
    <property type="component" value="Chromosome"/>
</dbReference>
<dbReference type="CDD" id="cd00371">
    <property type="entry name" value="HMA"/>
    <property type="match status" value="1"/>
</dbReference>
<dbReference type="InterPro" id="IPR036163">
    <property type="entry name" value="HMA_dom_sf"/>
</dbReference>
<reference evidence="3 4" key="1">
    <citation type="journal article" date="2023" name="Microbiol. Resour. Announc.">
        <title>Complete Genome Sequence of Imperialibacter roseus strain P4T.</title>
        <authorList>
            <person name="Tizabi D.R."/>
            <person name="Bachvaroff T."/>
            <person name="Hill R.T."/>
        </authorList>
    </citation>
    <scope>NUCLEOTIDE SEQUENCE [LARGE SCALE GENOMIC DNA]</scope>
    <source>
        <strain evidence="3 4">P4T</strain>
    </source>
</reference>
<dbReference type="InterPro" id="IPR006121">
    <property type="entry name" value="HMA_dom"/>
</dbReference>
<dbReference type="PROSITE" id="PS50846">
    <property type="entry name" value="HMA_2"/>
    <property type="match status" value="1"/>
</dbReference>
<feature type="signal peptide" evidence="1">
    <location>
        <begin position="1"/>
        <end position="20"/>
    </location>
</feature>
<feature type="chain" id="PRO_5047077876" evidence="1">
    <location>
        <begin position="21"/>
        <end position="163"/>
    </location>
</feature>
<gene>
    <name evidence="3" type="ORF">RT717_01245</name>
</gene>
<evidence type="ECO:0000313" key="4">
    <source>
        <dbReference type="Proteomes" id="UP001302349"/>
    </source>
</evidence>